<name>A0A948RUR9_UNCEI</name>
<dbReference type="Gene3D" id="3.40.50.10330">
    <property type="entry name" value="Probable inorganic polyphosphate/atp-NAD kinase, domain 1"/>
    <property type="match status" value="1"/>
</dbReference>
<evidence type="ECO:0000256" key="2">
    <source>
        <dbReference type="ARBA" id="ARBA00022777"/>
    </source>
</evidence>
<dbReference type="SUPFAM" id="SSF111331">
    <property type="entry name" value="NAD kinase/diacylglycerol kinase-like"/>
    <property type="match status" value="1"/>
</dbReference>
<feature type="binding site" evidence="6">
    <location>
        <position position="250"/>
    </location>
    <ligand>
        <name>NAD(+)</name>
        <dbReference type="ChEBI" id="CHEBI:57540"/>
    </ligand>
</feature>
<keyword evidence="2 6" id="KW-0418">Kinase</keyword>
<dbReference type="EC" id="2.7.1.23" evidence="6"/>
<comment type="cofactor">
    <cofactor evidence="6">
        <name>a divalent metal cation</name>
        <dbReference type="ChEBI" id="CHEBI:60240"/>
    </cofactor>
</comment>
<keyword evidence="6" id="KW-0547">Nucleotide-binding</keyword>
<feature type="binding site" evidence="6">
    <location>
        <position position="178"/>
    </location>
    <ligand>
        <name>NAD(+)</name>
        <dbReference type="ChEBI" id="CHEBI:57540"/>
    </ligand>
</feature>
<dbReference type="PANTHER" id="PTHR20275:SF0">
    <property type="entry name" value="NAD KINASE"/>
    <property type="match status" value="1"/>
</dbReference>
<dbReference type="Pfam" id="PF01513">
    <property type="entry name" value="NAD_kinase"/>
    <property type="match status" value="1"/>
</dbReference>
<keyword evidence="6" id="KW-0067">ATP-binding</keyword>
<feature type="active site" description="Proton acceptor" evidence="6">
    <location>
        <position position="76"/>
    </location>
</feature>
<evidence type="ECO:0000256" key="3">
    <source>
        <dbReference type="ARBA" id="ARBA00022857"/>
    </source>
</evidence>
<feature type="binding site" evidence="6">
    <location>
        <begin position="76"/>
        <end position="77"/>
    </location>
    <ligand>
        <name>NAD(+)</name>
        <dbReference type="ChEBI" id="CHEBI:57540"/>
    </ligand>
</feature>
<dbReference type="Proteomes" id="UP000777784">
    <property type="component" value="Unassembled WGS sequence"/>
</dbReference>
<dbReference type="GO" id="GO:0051287">
    <property type="term" value="F:NAD binding"/>
    <property type="evidence" value="ECO:0007669"/>
    <property type="project" value="UniProtKB-ARBA"/>
</dbReference>
<dbReference type="EMBL" id="JAHJDP010000028">
    <property type="protein sequence ID" value="MBU2690361.1"/>
    <property type="molecule type" value="Genomic_DNA"/>
</dbReference>
<dbReference type="HAMAP" id="MF_00361">
    <property type="entry name" value="NAD_kinase"/>
    <property type="match status" value="1"/>
</dbReference>
<comment type="subcellular location">
    <subcellularLocation>
        <location evidence="6">Cytoplasm</location>
    </subcellularLocation>
</comment>
<comment type="caution">
    <text evidence="7">The sequence shown here is derived from an EMBL/GenBank/DDBJ whole genome shotgun (WGS) entry which is preliminary data.</text>
</comment>
<dbReference type="GO" id="GO:0019674">
    <property type="term" value="P:NAD+ metabolic process"/>
    <property type="evidence" value="ECO:0007669"/>
    <property type="project" value="InterPro"/>
</dbReference>
<keyword evidence="3 6" id="KW-0521">NADP</keyword>
<organism evidence="7 8">
    <name type="scientific">Eiseniibacteriota bacterium</name>
    <dbReference type="NCBI Taxonomy" id="2212470"/>
    <lineage>
        <taxon>Bacteria</taxon>
        <taxon>Candidatus Eiseniibacteriota</taxon>
    </lineage>
</organism>
<dbReference type="InterPro" id="IPR017437">
    <property type="entry name" value="ATP-NAD_kinase_PpnK-typ_C"/>
</dbReference>
<dbReference type="GO" id="GO:0003951">
    <property type="term" value="F:NAD+ kinase activity"/>
    <property type="evidence" value="ECO:0007669"/>
    <property type="project" value="UniProtKB-UniRule"/>
</dbReference>
<keyword evidence="4 6" id="KW-0520">NAD</keyword>
<dbReference type="Pfam" id="PF20143">
    <property type="entry name" value="NAD_kinase_C"/>
    <property type="match status" value="1"/>
</dbReference>
<evidence type="ECO:0000256" key="1">
    <source>
        <dbReference type="ARBA" id="ARBA00022679"/>
    </source>
</evidence>
<dbReference type="Gene3D" id="2.60.200.30">
    <property type="entry name" value="Probable inorganic polyphosphate/atp-NAD kinase, domain 2"/>
    <property type="match status" value="1"/>
</dbReference>
<keyword evidence="6" id="KW-0963">Cytoplasm</keyword>
<dbReference type="InterPro" id="IPR017438">
    <property type="entry name" value="ATP-NAD_kinase_N"/>
</dbReference>
<feature type="binding site" evidence="6">
    <location>
        <position position="180"/>
    </location>
    <ligand>
        <name>NAD(+)</name>
        <dbReference type="ChEBI" id="CHEBI:57540"/>
    </ligand>
</feature>
<feature type="binding site" evidence="6">
    <location>
        <begin position="191"/>
        <end position="196"/>
    </location>
    <ligand>
        <name>NAD(+)</name>
        <dbReference type="ChEBI" id="CHEBI:57540"/>
    </ligand>
</feature>
<dbReference type="AlphaFoldDB" id="A0A948RUR9"/>
<sequence>MKKTKNNKPQRVGIYPNLSKDDCRRVMESVIRFIHKRGHETYISDRLLSSYPTATHAVPPADLPAHIDFMVVLGGDGTLLSAARLVYPRKVPLLGVNFGDLGFLTDVSDGSMYEALDAVLEGKCHLERRMMLKITLKSGKGRNRTVLYALNDAVVREANFRALQLNTKIAGAVLSSFKADGLIISTPTGSTAYSLSAGGPIVEPTLQCLIATPICPHTLAIRPLIFPASQTIEVAFDPPEARVELAVDGQLVIELSPQDRLQIRRAEQPIYFLQLRRRPFYEVLRAKLKWGG</sequence>
<dbReference type="GO" id="GO:0046872">
    <property type="term" value="F:metal ion binding"/>
    <property type="evidence" value="ECO:0007669"/>
    <property type="project" value="UniProtKB-UniRule"/>
</dbReference>
<dbReference type="InterPro" id="IPR016064">
    <property type="entry name" value="NAD/diacylglycerol_kinase_sf"/>
</dbReference>
<evidence type="ECO:0000256" key="6">
    <source>
        <dbReference type="HAMAP-Rule" id="MF_00361"/>
    </source>
</evidence>
<dbReference type="GO" id="GO:0005737">
    <property type="term" value="C:cytoplasm"/>
    <property type="evidence" value="ECO:0007669"/>
    <property type="project" value="UniProtKB-SubCell"/>
</dbReference>
<proteinExistence type="inferred from homology"/>
<comment type="similarity">
    <text evidence="6">Belongs to the NAD kinase family.</text>
</comment>
<keyword evidence="1 6" id="KW-0808">Transferase</keyword>
<comment type="catalytic activity">
    <reaction evidence="5 6">
        <text>NAD(+) + ATP = ADP + NADP(+) + H(+)</text>
        <dbReference type="Rhea" id="RHEA:18629"/>
        <dbReference type="ChEBI" id="CHEBI:15378"/>
        <dbReference type="ChEBI" id="CHEBI:30616"/>
        <dbReference type="ChEBI" id="CHEBI:57540"/>
        <dbReference type="ChEBI" id="CHEBI:58349"/>
        <dbReference type="ChEBI" id="CHEBI:456216"/>
        <dbReference type="EC" id="2.7.1.23"/>
    </reaction>
</comment>
<dbReference type="GO" id="GO:0005524">
    <property type="term" value="F:ATP binding"/>
    <property type="evidence" value="ECO:0007669"/>
    <property type="project" value="UniProtKB-KW"/>
</dbReference>
<evidence type="ECO:0000313" key="8">
    <source>
        <dbReference type="Proteomes" id="UP000777784"/>
    </source>
</evidence>
<comment type="function">
    <text evidence="6">Involved in the regulation of the intracellular balance of NAD and NADP, and is a key enzyme in the biosynthesis of NADP. Catalyzes specifically the phosphorylation on 2'-hydroxyl of the adenosine moiety of NAD to yield NADP.</text>
</comment>
<reference evidence="7" key="1">
    <citation type="submission" date="2021-05" db="EMBL/GenBank/DDBJ databases">
        <title>Energy efficiency and biological interactions define the core microbiome of deep oligotrophic groundwater.</title>
        <authorList>
            <person name="Mehrshad M."/>
            <person name="Lopez-Fernandez M."/>
            <person name="Bell E."/>
            <person name="Bernier-Latmani R."/>
            <person name="Bertilsson S."/>
            <person name="Dopson M."/>
        </authorList>
    </citation>
    <scope>NUCLEOTIDE SEQUENCE</scope>
    <source>
        <strain evidence="7">Modern_marine.mb.64</strain>
    </source>
</reference>
<feature type="binding site" evidence="6">
    <location>
        <begin position="151"/>
        <end position="152"/>
    </location>
    <ligand>
        <name>NAD(+)</name>
        <dbReference type="ChEBI" id="CHEBI:57540"/>
    </ligand>
</feature>
<dbReference type="GO" id="GO:0006741">
    <property type="term" value="P:NADP+ biosynthetic process"/>
    <property type="evidence" value="ECO:0007669"/>
    <property type="project" value="UniProtKB-UniRule"/>
</dbReference>
<dbReference type="PANTHER" id="PTHR20275">
    <property type="entry name" value="NAD KINASE"/>
    <property type="match status" value="1"/>
</dbReference>
<evidence type="ECO:0000256" key="4">
    <source>
        <dbReference type="ARBA" id="ARBA00023027"/>
    </source>
</evidence>
<dbReference type="InterPro" id="IPR002504">
    <property type="entry name" value="NADK"/>
</dbReference>
<gene>
    <name evidence="6" type="primary">nadK</name>
    <name evidence="7" type="ORF">KJ970_05480</name>
</gene>
<evidence type="ECO:0000313" key="7">
    <source>
        <dbReference type="EMBL" id="MBU2690361.1"/>
    </source>
</evidence>
<accession>A0A948RUR9</accession>
<evidence type="ECO:0000256" key="5">
    <source>
        <dbReference type="ARBA" id="ARBA00047925"/>
    </source>
</evidence>
<comment type="caution">
    <text evidence="6">Lacks conserved residue(s) required for the propagation of feature annotation.</text>
</comment>
<protein>
    <recommendedName>
        <fullName evidence="6">NAD kinase</fullName>
        <ecNumber evidence="6">2.7.1.23</ecNumber>
    </recommendedName>
    <alternativeName>
        <fullName evidence="6">ATP-dependent NAD kinase</fullName>
    </alternativeName>
</protein>